<dbReference type="EMBL" id="WMBQ01000001">
    <property type="protein sequence ID" value="MTD93616.1"/>
    <property type="molecule type" value="Genomic_DNA"/>
</dbReference>
<evidence type="ECO:0000313" key="13">
    <source>
        <dbReference type="EMBL" id="MTD93616.1"/>
    </source>
</evidence>
<evidence type="ECO:0000256" key="9">
    <source>
        <dbReference type="ARBA" id="ARBA00023136"/>
    </source>
</evidence>
<dbReference type="HAMAP" id="MF_01665">
    <property type="entry name" value="HemeA_synth_type2"/>
    <property type="match status" value="1"/>
</dbReference>
<evidence type="ECO:0000256" key="6">
    <source>
        <dbReference type="ARBA" id="ARBA00023002"/>
    </source>
</evidence>
<keyword evidence="8 12" id="KW-0350">Heme biosynthesis</keyword>
<feature type="binding site" description="axial binding residue" evidence="12">
    <location>
        <position position="338"/>
    </location>
    <ligand>
        <name>heme</name>
        <dbReference type="ChEBI" id="CHEBI:30413"/>
    </ligand>
    <ligandPart>
        <name>Fe</name>
        <dbReference type="ChEBI" id="CHEBI:18248"/>
    </ligandPart>
</feature>
<dbReference type="Proteomes" id="UP000440694">
    <property type="component" value="Unassembled WGS sequence"/>
</dbReference>
<gene>
    <name evidence="12" type="primary">ctaA</name>
    <name evidence="13" type="ORF">GIW81_04620</name>
</gene>
<comment type="catalytic activity">
    <reaction evidence="11">
        <text>Fe(II)-heme o + 2 A + H2O = Fe(II)-heme a + 2 AH2</text>
        <dbReference type="Rhea" id="RHEA:63388"/>
        <dbReference type="ChEBI" id="CHEBI:13193"/>
        <dbReference type="ChEBI" id="CHEBI:15377"/>
        <dbReference type="ChEBI" id="CHEBI:17499"/>
        <dbReference type="ChEBI" id="CHEBI:60530"/>
        <dbReference type="ChEBI" id="CHEBI:61715"/>
        <dbReference type="EC" id="1.17.99.9"/>
    </reaction>
    <physiologicalReaction direction="left-to-right" evidence="11">
        <dbReference type="Rhea" id="RHEA:63389"/>
    </physiologicalReaction>
</comment>
<proteinExistence type="inferred from homology"/>
<dbReference type="GO" id="GO:0005886">
    <property type="term" value="C:plasma membrane"/>
    <property type="evidence" value="ECO:0007669"/>
    <property type="project" value="UniProtKB-SubCell"/>
</dbReference>
<evidence type="ECO:0000256" key="8">
    <source>
        <dbReference type="ARBA" id="ARBA00023133"/>
    </source>
</evidence>
<accession>A0A6I3KHL3</accession>
<comment type="similarity">
    <text evidence="12">Belongs to the COX15/CtaA family. Type 2 subfamily.</text>
</comment>
<dbReference type="PANTHER" id="PTHR23289">
    <property type="entry name" value="CYTOCHROME C OXIDASE ASSEMBLY PROTEIN COX15"/>
    <property type="match status" value="1"/>
</dbReference>
<evidence type="ECO:0000313" key="14">
    <source>
        <dbReference type="Proteomes" id="UP000440694"/>
    </source>
</evidence>
<feature type="transmembrane region" description="Helical" evidence="12">
    <location>
        <begin position="174"/>
        <end position="193"/>
    </location>
</feature>
<dbReference type="Pfam" id="PF02628">
    <property type="entry name" value="COX15-CtaA"/>
    <property type="match status" value="1"/>
</dbReference>
<dbReference type="GO" id="GO:0046872">
    <property type="term" value="F:metal ion binding"/>
    <property type="evidence" value="ECO:0007669"/>
    <property type="project" value="UniProtKB-KW"/>
</dbReference>
<feature type="transmembrane region" description="Helical" evidence="12">
    <location>
        <begin position="308"/>
        <end position="327"/>
    </location>
</feature>
<evidence type="ECO:0000256" key="11">
    <source>
        <dbReference type="ARBA" id="ARBA00048044"/>
    </source>
</evidence>
<comment type="subcellular location">
    <subcellularLocation>
        <location evidence="12">Cell membrane</location>
        <topology evidence="12">Multi-pass membrane protein</topology>
    </subcellularLocation>
    <subcellularLocation>
        <location evidence="2">Membrane</location>
        <topology evidence="2">Multi-pass membrane protein</topology>
    </subcellularLocation>
</comment>
<evidence type="ECO:0000256" key="1">
    <source>
        <dbReference type="ARBA" id="ARBA00001970"/>
    </source>
</evidence>
<feature type="transmembrane region" description="Helical" evidence="12">
    <location>
        <begin position="25"/>
        <end position="47"/>
    </location>
</feature>
<keyword evidence="4 12" id="KW-0479">Metal-binding</keyword>
<protein>
    <recommendedName>
        <fullName evidence="12">Heme A synthase</fullName>
        <shortName evidence="12">HAS</shortName>
        <ecNumber evidence="12">1.17.99.9</ecNumber>
    </recommendedName>
    <alternativeName>
        <fullName evidence="12">Cytochrome aa3-controlling protein</fullName>
    </alternativeName>
</protein>
<dbReference type="AlphaFoldDB" id="A0A6I3KHL3"/>
<keyword evidence="9 12" id="KW-0472">Membrane</keyword>
<keyword evidence="7 12" id="KW-0408">Iron</keyword>
<feature type="transmembrane region" description="Helical" evidence="12">
    <location>
        <begin position="214"/>
        <end position="235"/>
    </location>
</feature>
<dbReference type="UniPathway" id="UPA00269">
    <property type="reaction ID" value="UER00713"/>
</dbReference>
<dbReference type="GO" id="GO:0016653">
    <property type="term" value="F:oxidoreductase activity, acting on NAD(P)H, heme protein as acceptor"/>
    <property type="evidence" value="ECO:0007669"/>
    <property type="project" value="TreeGrafter"/>
</dbReference>
<evidence type="ECO:0000256" key="7">
    <source>
        <dbReference type="ARBA" id="ARBA00023004"/>
    </source>
</evidence>
<feature type="binding site" description="axial binding residue" evidence="12">
    <location>
        <position position="277"/>
    </location>
    <ligand>
        <name>heme</name>
        <dbReference type="ChEBI" id="CHEBI:30413"/>
    </ligand>
    <ligandPart>
        <name>Fe</name>
        <dbReference type="ChEBI" id="CHEBI:18248"/>
    </ligandPart>
</feature>
<dbReference type="GO" id="GO:0120547">
    <property type="term" value="F:heme A synthase activity"/>
    <property type="evidence" value="ECO:0007669"/>
    <property type="project" value="UniProtKB-EC"/>
</dbReference>
<feature type="transmembrane region" description="Helical" evidence="12">
    <location>
        <begin position="333"/>
        <end position="353"/>
    </location>
</feature>
<dbReference type="GO" id="GO:0006784">
    <property type="term" value="P:heme A biosynthetic process"/>
    <property type="evidence" value="ECO:0007669"/>
    <property type="project" value="UniProtKB-UniRule"/>
</dbReference>
<evidence type="ECO:0000256" key="4">
    <source>
        <dbReference type="ARBA" id="ARBA00022723"/>
    </source>
</evidence>
<dbReference type="InterPro" id="IPR003780">
    <property type="entry name" value="COX15/CtaA_fam"/>
</dbReference>
<keyword evidence="3 12" id="KW-0812">Transmembrane</keyword>
<name>A0A6I3KHL3_9HYPH</name>
<comment type="subunit">
    <text evidence="12">Interacts with CtaB.</text>
</comment>
<keyword evidence="6 12" id="KW-0560">Oxidoreductase</keyword>
<comment type="cofactor">
    <cofactor evidence="1 12">
        <name>heme b</name>
        <dbReference type="ChEBI" id="CHEBI:60344"/>
    </cofactor>
</comment>
<evidence type="ECO:0000256" key="10">
    <source>
        <dbReference type="ARBA" id="ARBA00044501"/>
    </source>
</evidence>
<reference evidence="13 14" key="1">
    <citation type="submission" date="2019-11" db="EMBL/GenBank/DDBJ databases">
        <title>Identification of a novel strain.</title>
        <authorList>
            <person name="Xu Q."/>
            <person name="Wang G."/>
        </authorList>
    </citation>
    <scope>NUCLEOTIDE SEQUENCE [LARGE SCALE GENOMIC DNA]</scope>
    <source>
        <strain evidence="14">xq</strain>
    </source>
</reference>
<evidence type="ECO:0000256" key="3">
    <source>
        <dbReference type="ARBA" id="ARBA00022692"/>
    </source>
</evidence>
<comment type="function">
    <text evidence="12">Catalyzes the conversion of heme O to heme A by two successive hydroxylations of the methyl group at C8. The first hydroxylation forms heme I, the second hydroxylation results in an unstable dihydroxymethyl group, which spontaneously dehydrates, resulting in the formyl group of heme A.</text>
</comment>
<keyword evidence="14" id="KW-1185">Reference proteome</keyword>
<evidence type="ECO:0000256" key="2">
    <source>
        <dbReference type="ARBA" id="ARBA00004141"/>
    </source>
</evidence>
<dbReference type="EC" id="1.17.99.9" evidence="12"/>
<comment type="caution">
    <text evidence="13">The sequence shown here is derived from an EMBL/GenBank/DDBJ whole genome shotgun (WGS) entry which is preliminary data.</text>
</comment>
<feature type="transmembrane region" description="Helical" evidence="12">
    <location>
        <begin position="279"/>
        <end position="296"/>
    </location>
</feature>
<dbReference type="InterPro" id="IPR023754">
    <property type="entry name" value="HemeA_Synthase_type2"/>
</dbReference>
<organism evidence="13 14">
    <name type="scientific">Hyphomicrobium album</name>
    <dbReference type="NCBI Taxonomy" id="2665159"/>
    <lineage>
        <taxon>Bacteria</taxon>
        <taxon>Pseudomonadati</taxon>
        <taxon>Pseudomonadota</taxon>
        <taxon>Alphaproteobacteria</taxon>
        <taxon>Hyphomicrobiales</taxon>
        <taxon>Hyphomicrobiaceae</taxon>
        <taxon>Hyphomicrobium</taxon>
    </lineage>
</organism>
<feature type="transmembrane region" description="Helical" evidence="12">
    <location>
        <begin position="111"/>
        <end position="130"/>
    </location>
</feature>
<comment type="pathway">
    <text evidence="10 12">Porphyrin-containing compound metabolism; heme A biosynthesis; heme A from heme O: step 1/1.</text>
</comment>
<evidence type="ECO:0000256" key="12">
    <source>
        <dbReference type="HAMAP-Rule" id="MF_01665"/>
    </source>
</evidence>
<dbReference type="PANTHER" id="PTHR23289:SF2">
    <property type="entry name" value="CYTOCHROME C OXIDASE ASSEMBLY PROTEIN COX15 HOMOLOG"/>
    <property type="match status" value="1"/>
</dbReference>
<keyword evidence="12" id="KW-1003">Cell membrane</keyword>
<keyword evidence="5 12" id="KW-1133">Transmembrane helix</keyword>
<sequence>MPRVLSVSASHSVSATAGTGSADGAVRIWLLGVAALVFAMIVVGGAVRLTDSGLSITEWQPLLGAIPPLKEADWLAAFEKYKAIPEYSIVNAGMSLEAFKAIYWWEWAHRFLGRFIGMAFAVPFLVFLALRKLRGSFALKCLGVLALGGAQGAIGWYMVKSGLVDRIDVSQYRLALHLITAFSILALLVWLALEVGSQSNRIRLNTVTRGQRRMAMALFALVFVQSGLGALVAGLKAGLTYNTWPLMDGKLVPDGLMLQSPWYVNFLENVTTVQFDHRLVAYVVVVVAALHLVSLIRSADDERIVRSAALVVACIFGQMLIGIWTLVSGVPLALGLAHQAGAAIVIAAATLHLHTITRADAP</sequence>
<feature type="transmembrane region" description="Helical" evidence="12">
    <location>
        <begin position="137"/>
        <end position="159"/>
    </location>
</feature>
<evidence type="ECO:0000256" key="5">
    <source>
        <dbReference type="ARBA" id="ARBA00022989"/>
    </source>
</evidence>